<dbReference type="STRING" id="7918.ENSLOCP00000010047"/>
<dbReference type="EMBL" id="AHAT01034250">
    <property type="status" value="NOT_ANNOTATED_CDS"/>
    <property type="molecule type" value="Genomic_DNA"/>
</dbReference>
<dbReference type="Proteomes" id="UP000018468">
    <property type="component" value="Linkage group LG14"/>
</dbReference>
<protein>
    <submittedName>
        <fullName evidence="5">SPHK1 interactor, AKAP domain containing</fullName>
    </submittedName>
</protein>
<sequence length="1658" mass="184438">IFSALNVRPNFETTPMREISENLEDSLDTVGASTSSSLDSSVTACKKVLCSNSLLDSTEYWLRNEKTLCKIGFLEDKCDSSCTTICFVNLDRDSKDQCDDTCIKKLASVSPALPKLIDSLNVKQPRDNEIFLLSGLDSSGTCPQDSSNQQSLRVADVCLVQCARGNKSNHPSCLIFEINKFLIGIESGQEKQLQLERYGHHRPEDDTNRSVSSIEEDFLTASEHLEDSEEDAFRNGKSPLLRFFLLIKREKSELLTNKGFPHIYMEKKCKETDKCLSRDPLVKTSGIISDNEEQKKRHRNVKELYKEPQWSEESGATPHGAADKDVKLCHSSSLQNTAELHARKAYQSKRQGFSSSSQVTRNRHSTVPRQSATAQHNLPSTPETAGYYATNLAESVLQDAFIKLSQEEPTFTAEAALSVSAGSNTVLTSKREDPKPARSCSFELPKIVIVQSPDNCESMIEWPGTLSSSPDTWVEHDFPKDVSHQPPEEHGQHCSFGSSRRTPKPVEVALACAASVIGTISSPKATEKLKIDPSMVVPESQTADDYEEDENEEFAEPNQEGKNYSFSSALCGMTQVASAVAVVDLTEEEQDESYSPSRGLLSVAEASTAITLHCSVAIGTKIEQFKTNIAEVLLKEASSVLTKPENHKSVADFLESTHNKIVASITKPNTSNLGETEMDDLAHILSNAIFKHSLEKAMKKRELGSPSKDISNLQGLVLENTNNLILDVLRITCKKISDISHHDKFSSRDSETIVKESKGPLNQLLSFIGSTQAVNNENQMTLLCCKDNLSRYTGIKEENVVQEQKESEPTNTSCSTITRDQRRASQANVASLVKDFNSPQCQPSKNNVKDSKISETDKTMSIFESKQTFQEMFSHNGSFTEKHKGSTLTDDDNTSNSLLSEQLLSPPVVTVEAATVGKSPVSGFADDLATTVVSMATEMAAICLENSHGKQPWFCAWKGGPENPENYLMPCRTVKRKKDVQSNVAVTKKHRPPRLSEIKKKTEEQPELMERLMNRVVDESMNLDEPPDPFTLFATEVTAKIMNCPELNVVDTSKPGHPRNRLQCDRWSRGKASSYESIPEEDGDSSNLINALSPGTRLGQNMSRGSSISKQSSCESITDEFSRFMVNQMENEGRGFDLLLDYYAGKNANSILSSAMQQVTKKNGHLNVRSTCLSKQSSTESITEEFYRFMLKEMDKENKDFNISKTKEWSNSLLPPSPRTPFCFRQSSMPDRRSSDSRLTVNSPMKANSFDGFARNIHGDTLNIYPGNSASSMGLCKSDSCLYQRGQTDQITDMLIHETWSNSIESLMRKNKIIVDEEESIDLEQSSDSQPHVEQFANQLAADIVESGKSLLGGQQETVSSRPPIPLAEKRRCFKSHLRQQVSDKARSTQEKPAVGNDSGSVASLPRSPREVPLIHIEADQREEFKEDTRHHDLTAASSVTPERECHPQEKPTESQIRHTTDVSSVCPLERHNLECNKTIITSVVENASASEECTNNISSSDESTGSWLQIANEEDLPEDTSSYIQLSEGSLQSEESEEKERLKENLENVDECTSGLSIGAGSSHELLVMNFDLDPECVDSELRATLQWIAASELGVPTIYFRKSQEKSIEKFLDMVQTVHQKDWNIGDLFHAVVQYCKLQEESDTVTSLFDWLLEKR</sequence>
<dbReference type="OMA" id="VNVFANE"/>
<evidence type="ECO:0000256" key="1">
    <source>
        <dbReference type="ARBA" id="ARBA00005764"/>
    </source>
</evidence>
<reference evidence="6" key="1">
    <citation type="submission" date="2011-12" db="EMBL/GenBank/DDBJ databases">
        <title>The Draft Genome of Lepisosteus oculatus.</title>
        <authorList>
            <consortium name="The Broad Institute Genome Assembly &amp; Analysis Group"/>
            <consortium name="Computational R&amp;D Group"/>
            <consortium name="and Sequencing Platform"/>
            <person name="Di Palma F."/>
            <person name="Alfoldi J."/>
            <person name="Johnson J."/>
            <person name="Berlin A."/>
            <person name="Gnerre S."/>
            <person name="Jaffe D."/>
            <person name="MacCallum I."/>
            <person name="Young S."/>
            <person name="Walker B.J."/>
            <person name="Lander E.S."/>
            <person name="Lindblad-Toh K."/>
        </authorList>
    </citation>
    <scope>NUCLEOTIDE SEQUENCE [LARGE SCALE GENOMIC DNA]</scope>
</reference>
<dbReference type="Bgee" id="ENSLOCG00000008263">
    <property type="expression patterns" value="Expressed in brain and 6 other cell types or tissues"/>
</dbReference>
<dbReference type="EMBL" id="AHAT01034251">
    <property type="status" value="NOT_ANNOTATED_CDS"/>
    <property type="molecule type" value="Genomic_DNA"/>
</dbReference>
<feature type="region of interest" description="Disordered" evidence="3">
    <location>
        <begin position="288"/>
        <end position="323"/>
    </location>
</feature>
<dbReference type="InterPro" id="IPR018292">
    <property type="entry name" value="AKAP_110_C"/>
</dbReference>
<feature type="compositionally biased region" description="Basic and acidic residues" evidence="3">
    <location>
        <begin position="1442"/>
        <end position="1461"/>
    </location>
</feature>
<feature type="compositionally biased region" description="Acidic residues" evidence="3">
    <location>
        <begin position="542"/>
        <end position="555"/>
    </location>
</feature>
<comment type="similarity">
    <text evidence="1">Belongs to the AKAP110 family.</text>
</comment>
<dbReference type="PANTHER" id="PTHR10226">
    <property type="entry name" value="A KINASE ANCHOR PROTEIN"/>
    <property type="match status" value="1"/>
</dbReference>
<dbReference type="FunCoup" id="W5MNT8">
    <property type="interactions" value="518"/>
</dbReference>
<evidence type="ECO:0000313" key="5">
    <source>
        <dbReference type="Ensembl" id="ENSLOCP00000010047.1"/>
    </source>
</evidence>
<feature type="region of interest" description="Disordered" evidence="3">
    <location>
        <begin position="536"/>
        <end position="560"/>
    </location>
</feature>
<keyword evidence="6" id="KW-1185">Reference proteome</keyword>
<feature type="compositionally biased region" description="Polar residues" evidence="3">
    <location>
        <begin position="348"/>
        <end position="360"/>
    </location>
</feature>
<feature type="region of interest" description="Disordered" evidence="3">
    <location>
        <begin position="344"/>
        <end position="383"/>
    </location>
</feature>
<feature type="region of interest" description="Disordered" evidence="3">
    <location>
        <begin position="1352"/>
        <end position="1462"/>
    </location>
</feature>
<dbReference type="GeneTree" id="ENSGT00940000153313"/>
<dbReference type="GO" id="GO:0005739">
    <property type="term" value="C:mitochondrion"/>
    <property type="evidence" value="ECO:0000318"/>
    <property type="project" value="GO_Central"/>
</dbReference>
<dbReference type="Ensembl" id="ENSLOCT00000010059.1">
    <property type="protein sequence ID" value="ENSLOCP00000010047.1"/>
    <property type="gene ID" value="ENSLOCG00000008263.1"/>
</dbReference>
<accession>W5MNT8</accession>
<feature type="domain" description="A-kinase anchor 110kDa C-terminal" evidence="4">
    <location>
        <begin position="1563"/>
        <end position="1655"/>
    </location>
</feature>
<dbReference type="eggNOG" id="ENOG502QQ6Q">
    <property type="taxonomic scope" value="Eukaryota"/>
</dbReference>
<dbReference type="PANTHER" id="PTHR10226:SF7">
    <property type="entry name" value="A-KINASE ANCHOR PROTEIN SPHKAP"/>
    <property type="match status" value="1"/>
</dbReference>
<feature type="compositionally biased region" description="Polar residues" evidence="3">
    <location>
        <begin position="367"/>
        <end position="383"/>
    </location>
</feature>
<dbReference type="InParanoid" id="W5MNT8"/>
<reference evidence="5" key="2">
    <citation type="submission" date="2025-08" db="UniProtKB">
        <authorList>
            <consortium name="Ensembl"/>
        </authorList>
    </citation>
    <scope>IDENTIFICATION</scope>
</reference>
<organism evidence="5 6">
    <name type="scientific">Lepisosteus oculatus</name>
    <name type="common">Spotted gar</name>
    <dbReference type="NCBI Taxonomy" id="7918"/>
    <lineage>
        <taxon>Eukaryota</taxon>
        <taxon>Metazoa</taxon>
        <taxon>Chordata</taxon>
        <taxon>Craniata</taxon>
        <taxon>Vertebrata</taxon>
        <taxon>Euteleostomi</taxon>
        <taxon>Actinopterygii</taxon>
        <taxon>Neopterygii</taxon>
        <taxon>Holostei</taxon>
        <taxon>Semionotiformes</taxon>
        <taxon>Lepisosteidae</taxon>
        <taxon>Lepisosteus</taxon>
    </lineage>
</organism>
<dbReference type="GO" id="GO:0005737">
    <property type="term" value="C:cytoplasm"/>
    <property type="evidence" value="ECO:0000318"/>
    <property type="project" value="GO_Central"/>
</dbReference>
<feature type="compositionally biased region" description="Basic and acidic residues" evidence="3">
    <location>
        <begin position="1417"/>
        <end position="1434"/>
    </location>
</feature>
<feature type="region of interest" description="Disordered" evidence="3">
    <location>
        <begin position="1068"/>
        <end position="1087"/>
    </location>
</feature>
<evidence type="ECO:0000256" key="3">
    <source>
        <dbReference type="SAM" id="MobiDB-lite"/>
    </source>
</evidence>
<dbReference type="Pfam" id="PF05716">
    <property type="entry name" value="AKAP_110"/>
    <property type="match status" value="1"/>
</dbReference>
<dbReference type="GO" id="GO:0051018">
    <property type="term" value="F:protein kinase A binding"/>
    <property type="evidence" value="ECO:0000318"/>
    <property type="project" value="GO_Central"/>
</dbReference>
<keyword evidence="2" id="KW-0597">Phosphoprotein</keyword>
<evidence type="ECO:0000256" key="2">
    <source>
        <dbReference type="ARBA" id="ARBA00022553"/>
    </source>
</evidence>
<evidence type="ECO:0000259" key="4">
    <source>
        <dbReference type="Pfam" id="PF05716"/>
    </source>
</evidence>
<name>W5MNT8_LEPOC</name>
<proteinExistence type="inferred from homology"/>
<reference evidence="5" key="3">
    <citation type="submission" date="2025-09" db="UniProtKB">
        <authorList>
            <consortium name="Ensembl"/>
        </authorList>
    </citation>
    <scope>IDENTIFICATION</scope>
</reference>
<evidence type="ECO:0000313" key="6">
    <source>
        <dbReference type="Proteomes" id="UP000018468"/>
    </source>
</evidence>
<dbReference type="InterPro" id="IPR008382">
    <property type="entry name" value="SPHK1-interactor_AKAP_110"/>
</dbReference>
<feature type="region of interest" description="Disordered" evidence="3">
    <location>
        <begin position="1515"/>
        <end position="1536"/>
    </location>
</feature>